<sequence>MAEESCLSASLERRDYPFAEQSRQSSVTAVLNYCKSKILNPYLRVLSVVGLRPLISNQLESCFCFQFVNSVYTVQLIVLLILGYLLQYMACFRRDRGFCYKLVNNPYLVQIEDVKQIYEQICHAPLLFSFIIPSVLHLIGYVHAVLVIRHSDDDQLPVLMERVFLSSNGQSSQRKLVRTLWTFVTLTGIWMTLSLITIVCMMANGTINFKWLENMPEGVTVGLKILLVVCILWHDVVQASIISNYCLQTQLLTTYLQCLQEKLLQQPVQPLEWIRHIETFKKMLRFVNNELAPSVCIFTFINLACATSGILWFFDYDNVDKETVPIGGISTLNVILWLLLALAPFVQASRLSNECDILRNAGQEVRTRPFVHQDTPRHDLDSILLYTASLKLRAKLFSIPITGRYLCLFFMFVGIVILVLGQCHYFTLN</sequence>
<keyword evidence="1" id="KW-1133">Transmembrane helix</keyword>
<dbReference type="OMA" id="CYLLRVH"/>
<dbReference type="InParanoid" id="D6WM94"/>
<evidence type="ECO:0000256" key="1">
    <source>
        <dbReference type="SAM" id="Phobius"/>
    </source>
</evidence>
<dbReference type="KEGG" id="tca:657651"/>
<reference evidence="2 3" key="1">
    <citation type="journal article" date="2008" name="Nature">
        <title>The genome of the model beetle and pest Tribolium castaneum.</title>
        <authorList>
            <consortium name="Tribolium Genome Sequencing Consortium"/>
            <person name="Richards S."/>
            <person name="Gibbs R.A."/>
            <person name="Weinstock G.M."/>
            <person name="Brown S.J."/>
            <person name="Denell R."/>
            <person name="Beeman R.W."/>
            <person name="Gibbs R."/>
            <person name="Beeman R.W."/>
            <person name="Brown S.J."/>
            <person name="Bucher G."/>
            <person name="Friedrich M."/>
            <person name="Grimmelikhuijzen C.J."/>
            <person name="Klingler M."/>
            <person name="Lorenzen M."/>
            <person name="Richards S."/>
            <person name="Roth S."/>
            <person name="Schroder R."/>
            <person name="Tautz D."/>
            <person name="Zdobnov E.M."/>
            <person name="Muzny D."/>
            <person name="Gibbs R.A."/>
            <person name="Weinstock G.M."/>
            <person name="Attaway T."/>
            <person name="Bell S."/>
            <person name="Buhay C.J."/>
            <person name="Chandrabose M.N."/>
            <person name="Chavez D."/>
            <person name="Clerk-Blankenburg K.P."/>
            <person name="Cree A."/>
            <person name="Dao M."/>
            <person name="Davis C."/>
            <person name="Chacko J."/>
            <person name="Dinh H."/>
            <person name="Dugan-Rocha S."/>
            <person name="Fowler G."/>
            <person name="Garner T.T."/>
            <person name="Garnes J."/>
            <person name="Gnirke A."/>
            <person name="Hawes A."/>
            <person name="Hernandez J."/>
            <person name="Hines S."/>
            <person name="Holder M."/>
            <person name="Hume J."/>
            <person name="Jhangiani S.N."/>
            <person name="Joshi V."/>
            <person name="Khan Z.M."/>
            <person name="Jackson L."/>
            <person name="Kovar C."/>
            <person name="Kowis A."/>
            <person name="Lee S."/>
            <person name="Lewis L.R."/>
            <person name="Margolis J."/>
            <person name="Morgan M."/>
            <person name="Nazareth L.V."/>
            <person name="Nguyen N."/>
            <person name="Okwuonu G."/>
            <person name="Parker D."/>
            <person name="Richards S."/>
            <person name="Ruiz S.J."/>
            <person name="Santibanez J."/>
            <person name="Savard J."/>
            <person name="Scherer S.E."/>
            <person name="Schneider B."/>
            <person name="Sodergren E."/>
            <person name="Tautz D."/>
            <person name="Vattahil S."/>
            <person name="Villasana D."/>
            <person name="White C.S."/>
            <person name="Wright R."/>
            <person name="Park Y."/>
            <person name="Beeman R.W."/>
            <person name="Lord J."/>
            <person name="Oppert B."/>
            <person name="Lorenzen M."/>
            <person name="Brown S."/>
            <person name="Wang L."/>
            <person name="Savard J."/>
            <person name="Tautz D."/>
            <person name="Richards S."/>
            <person name="Weinstock G."/>
            <person name="Gibbs R.A."/>
            <person name="Liu Y."/>
            <person name="Worley K."/>
            <person name="Weinstock G."/>
            <person name="Elsik C.G."/>
            <person name="Reese J.T."/>
            <person name="Elhaik E."/>
            <person name="Landan G."/>
            <person name="Graur D."/>
            <person name="Arensburger P."/>
            <person name="Atkinson P."/>
            <person name="Beeman R.W."/>
            <person name="Beidler J."/>
            <person name="Brown S.J."/>
            <person name="Demuth J.P."/>
            <person name="Drury D.W."/>
            <person name="Du Y.Z."/>
            <person name="Fujiwara H."/>
            <person name="Lorenzen M."/>
            <person name="Maselli V."/>
            <person name="Osanai M."/>
            <person name="Park Y."/>
            <person name="Robertson H.M."/>
            <person name="Tu Z."/>
            <person name="Wang J.J."/>
            <person name="Wang S."/>
            <person name="Richards S."/>
            <person name="Song H."/>
            <person name="Zhang L."/>
            <person name="Sodergren E."/>
            <person name="Werner D."/>
            <person name="Stanke M."/>
            <person name="Morgenstern B."/>
            <person name="Solovyev V."/>
            <person name="Kosarev P."/>
            <person name="Brown G."/>
            <person name="Chen H.C."/>
            <person name="Ermolaeva O."/>
            <person name="Hlavina W."/>
            <person name="Kapustin Y."/>
            <person name="Kiryutin B."/>
            <person name="Kitts P."/>
            <person name="Maglott D."/>
            <person name="Pruitt K."/>
            <person name="Sapojnikov V."/>
            <person name="Souvorov A."/>
            <person name="Mackey A.J."/>
            <person name="Waterhouse R.M."/>
            <person name="Wyder S."/>
            <person name="Zdobnov E.M."/>
            <person name="Zdobnov E.M."/>
            <person name="Wyder S."/>
            <person name="Kriventseva E.V."/>
            <person name="Kadowaki T."/>
            <person name="Bork P."/>
            <person name="Aranda M."/>
            <person name="Bao R."/>
            <person name="Beermann A."/>
            <person name="Berns N."/>
            <person name="Bolognesi R."/>
            <person name="Bonneton F."/>
            <person name="Bopp D."/>
            <person name="Brown S.J."/>
            <person name="Bucher G."/>
            <person name="Butts T."/>
            <person name="Chaumot A."/>
            <person name="Denell R.E."/>
            <person name="Ferrier D.E."/>
            <person name="Friedrich M."/>
            <person name="Gordon C.M."/>
            <person name="Jindra M."/>
            <person name="Klingler M."/>
            <person name="Lan Q."/>
            <person name="Lattorff H.M."/>
            <person name="Laudet V."/>
            <person name="von Levetsow C."/>
            <person name="Liu Z."/>
            <person name="Lutz R."/>
            <person name="Lynch J.A."/>
            <person name="da Fonseca R.N."/>
            <person name="Posnien N."/>
            <person name="Reuter R."/>
            <person name="Roth S."/>
            <person name="Savard J."/>
            <person name="Schinko J.B."/>
            <person name="Schmitt C."/>
            <person name="Schoppmeier M."/>
            <person name="Schroder R."/>
            <person name="Shippy T.D."/>
            <person name="Simonnet F."/>
            <person name="Marques-Souza H."/>
            <person name="Tautz D."/>
            <person name="Tomoyasu Y."/>
            <person name="Trauner J."/>
            <person name="Van der Zee M."/>
            <person name="Vervoort M."/>
            <person name="Wittkopp N."/>
            <person name="Wimmer E.A."/>
            <person name="Yang X."/>
            <person name="Jones A.K."/>
            <person name="Sattelle D.B."/>
            <person name="Ebert P.R."/>
            <person name="Nelson D."/>
            <person name="Scott J.G."/>
            <person name="Beeman R.W."/>
            <person name="Muthukrishnan S."/>
            <person name="Kramer K.J."/>
            <person name="Arakane Y."/>
            <person name="Beeman R.W."/>
            <person name="Zhu Q."/>
            <person name="Hogenkamp D."/>
            <person name="Dixit R."/>
            <person name="Oppert B."/>
            <person name="Jiang H."/>
            <person name="Zou Z."/>
            <person name="Marshall J."/>
            <person name="Elpidina E."/>
            <person name="Vinokurov K."/>
            <person name="Oppert C."/>
            <person name="Zou Z."/>
            <person name="Evans J."/>
            <person name="Lu Z."/>
            <person name="Zhao P."/>
            <person name="Sumathipala N."/>
            <person name="Altincicek B."/>
            <person name="Vilcinskas A."/>
            <person name="Williams M."/>
            <person name="Hultmark D."/>
            <person name="Hetru C."/>
            <person name="Jiang H."/>
            <person name="Grimmelikhuijzen C.J."/>
            <person name="Hauser F."/>
            <person name="Cazzamali G."/>
            <person name="Williamson M."/>
            <person name="Park Y."/>
            <person name="Li B."/>
            <person name="Tanaka Y."/>
            <person name="Predel R."/>
            <person name="Neupert S."/>
            <person name="Schachtner J."/>
            <person name="Verleyen P."/>
            <person name="Raible F."/>
            <person name="Bork P."/>
            <person name="Friedrich M."/>
            <person name="Walden K.K."/>
            <person name="Robertson H.M."/>
            <person name="Angeli S."/>
            <person name="Foret S."/>
            <person name="Bucher G."/>
            <person name="Schuetz S."/>
            <person name="Maleszka R."/>
            <person name="Wimmer E.A."/>
            <person name="Beeman R.W."/>
            <person name="Lorenzen M."/>
            <person name="Tomoyasu Y."/>
            <person name="Miller S.C."/>
            <person name="Grossmann D."/>
            <person name="Bucher G."/>
        </authorList>
    </citation>
    <scope>NUCLEOTIDE SEQUENCE [LARGE SCALE GENOMIC DNA]</scope>
    <source>
        <strain evidence="2 3">Georgia GA2</strain>
    </source>
</reference>
<evidence type="ECO:0008006" key="4">
    <source>
        <dbReference type="Google" id="ProtNLM"/>
    </source>
</evidence>
<keyword evidence="1" id="KW-0812">Transmembrane</keyword>
<dbReference type="EMBL" id="KQ971343">
    <property type="protein sequence ID" value="EFA04239.2"/>
    <property type="molecule type" value="Genomic_DNA"/>
</dbReference>
<name>D6WM94_TRICA</name>
<protein>
    <recommendedName>
        <fullName evidence="4">Gustatory receptor</fullName>
    </recommendedName>
</protein>
<dbReference type="eggNOG" id="ENOG502RV8D">
    <property type="taxonomic scope" value="Eukaryota"/>
</dbReference>
<evidence type="ECO:0000313" key="3">
    <source>
        <dbReference type="Proteomes" id="UP000007266"/>
    </source>
</evidence>
<dbReference type="PANTHER" id="PTHR38337:SF1">
    <property type="entry name" value="GUSTATORY RECEPTOR"/>
    <property type="match status" value="1"/>
</dbReference>
<feature type="transmembrane region" description="Helical" evidence="1">
    <location>
        <begin position="180"/>
        <end position="205"/>
    </location>
</feature>
<dbReference type="OrthoDB" id="6020333at2759"/>
<keyword evidence="1" id="KW-0472">Membrane</keyword>
<proteinExistence type="predicted"/>
<accession>D6WM94</accession>
<dbReference type="HOGENOM" id="CLU_038630_0_0_1"/>
<feature type="transmembrane region" description="Helical" evidence="1">
    <location>
        <begin position="67"/>
        <end position="86"/>
    </location>
</feature>
<evidence type="ECO:0000313" key="2">
    <source>
        <dbReference type="EMBL" id="EFA04239.2"/>
    </source>
</evidence>
<keyword evidence="3" id="KW-1185">Reference proteome</keyword>
<reference evidence="2 3" key="2">
    <citation type="journal article" date="2010" name="Nucleic Acids Res.">
        <title>BeetleBase in 2010: revisions to provide comprehensive genomic information for Tribolium castaneum.</title>
        <authorList>
            <person name="Kim H.S."/>
            <person name="Murphy T."/>
            <person name="Xia J."/>
            <person name="Caragea D."/>
            <person name="Park Y."/>
            <person name="Beeman R.W."/>
            <person name="Lorenzen M.D."/>
            <person name="Butcher S."/>
            <person name="Manak J.R."/>
            <person name="Brown S.J."/>
        </authorList>
    </citation>
    <scope>GENOME REANNOTATION</scope>
    <source>
        <strain evidence="2 3">Georgia GA2</strain>
    </source>
</reference>
<feature type="transmembrane region" description="Helical" evidence="1">
    <location>
        <begin position="326"/>
        <end position="346"/>
    </location>
</feature>
<organism evidence="2 3">
    <name type="scientific">Tribolium castaneum</name>
    <name type="common">Red flour beetle</name>
    <dbReference type="NCBI Taxonomy" id="7070"/>
    <lineage>
        <taxon>Eukaryota</taxon>
        <taxon>Metazoa</taxon>
        <taxon>Ecdysozoa</taxon>
        <taxon>Arthropoda</taxon>
        <taxon>Hexapoda</taxon>
        <taxon>Insecta</taxon>
        <taxon>Pterygota</taxon>
        <taxon>Neoptera</taxon>
        <taxon>Endopterygota</taxon>
        <taxon>Coleoptera</taxon>
        <taxon>Polyphaga</taxon>
        <taxon>Cucujiformia</taxon>
        <taxon>Tenebrionidae</taxon>
        <taxon>Tenebrionidae incertae sedis</taxon>
        <taxon>Tribolium</taxon>
    </lineage>
</organism>
<feature type="transmembrane region" description="Helical" evidence="1">
    <location>
        <begin position="291"/>
        <end position="314"/>
    </location>
</feature>
<gene>
    <name evidence="2" type="primary">AUGUSTUS-3.0.2_14493</name>
    <name evidence="2" type="ORF">TcasGA2_TC014493</name>
</gene>
<dbReference type="PANTHER" id="PTHR38337">
    <property type="entry name" value="AGAP010540-PA"/>
    <property type="match status" value="1"/>
</dbReference>
<dbReference type="Proteomes" id="UP000007266">
    <property type="component" value="Linkage group 5"/>
</dbReference>
<feature type="transmembrane region" description="Helical" evidence="1">
    <location>
        <begin position="405"/>
        <end position="427"/>
    </location>
</feature>
<dbReference type="AlphaFoldDB" id="D6WM94"/>